<evidence type="ECO:0008006" key="3">
    <source>
        <dbReference type="Google" id="ProtNLM"/>
    </source>
</evidence>
<sequence length="252" mass="28563">MVLSWIQNTISKDLLDSVEYTDSVSEVWSDLQERFSQGNTSRVNELKLEFAIITQRTRIVAAYLTKLKPIWDELQAYEPVPICTCGCTCGATKEYVKTRETEKVHQFLIGLNENFSTMLSQILNMELLPTLNMVYVMATKEEKQEAVAPSRGPIVEATTLVVRTGSNGRQNSIRRTRCDHCKKLGHSKERCFEIIEYPPNWKSGGIRPKGKVDGQKSSKELIFATNVNLDSSNIEGSSYQSPIARLNKEQYD</sequence>
<comment type="caution">
    <text evidence="1">The sequence shown here is derived from an EMBL/GenBank/DDBJ whole genome shotgun (WGS) entry which is preliminary data.</text>
</comment>
<gene>
    <name evidence="1" type="ORF">SLEP1_g22030</name>
</gene>
<dbReference type="PANTHER" id="PTHR34222:SF33">
    <property type="entry name" value="RETROTRANSPOSON GAG DOMAIN-CONTAINING PROTEIN"/>
    <property type="match status" value="1"/>
</dbReference>
<name>A0AAV5J7W4_9ROSI</name>
<reference evidence="1 2" key="1">
    <citation type="journal article" date="2021" name="Commun. Biol.">
        <title>The genome of Shorea leprosula (Dipterocarpaceae) highlights the ecological relevance of drought in aseasonal tropical rainforests.</title>
        <authorList>
            <person name="Ng K.K.S."/>
            <person name="Kobayashi M.J."/>
            <person name="Fawcett J.A."/>
            <person name="Hatakeyama M."/>
            <person name="Paape T."/>
            <person name="Ng C.H."/>
            <person name="Ang C.C."/>
            <person name="Tnah L.H."/>
            <person name="Lee C.T."/>
            <person name="Nishiyama T."/>
            <person name="Sese J."/>
            <person name="O'Brien M.J."/>
            <person name="Copetti D."/>
            <person name="Mohd Noor M.I."/>
            <person name="Ong R.C."/>
            <person name="Putra M."/>
            <person name="Sireger I.Z."/>
            <person name="Indrioko S."/>
            <person name="Kosugi Y."/>
            <person name="Izuno A."/>
            <person name="Isagi Y."/>
            <person name="Lee S.L."/>
            <person name="Shimizu K.K."/>
        </authorList>
    </citation>
    <scope>NUCLEOTIDE SEQUENCE [LARGE SCALE GENOMIC DNA]</scope>
    <source>
        <strain evidence="1">214</strain>
    </source>
</reference>
<protein>
    <recommendedName>
        <fullName evidence="3">Retrotransposon gag domain-containing protein</fullName>
    </recommendedName>
</protein>
<evidence type="ECO:0000313" key="1">
    <source>
        <dbReference type="EMBL" id="GKV10703.1"/>
    </source>
</evidence>
<evidence type="ECO:0000313" key="2">
    <source>
        <dbReference type="Proteomes" id="UP001054252"/>
    </source>
</evidence>
<keyword evidence="2" id="KW-1185">Reference proteome</keyword>
<dbReference type="EMBL" id="BPVZ01000032">
    <property type="protein sequence ID" value="GKV10703.1"/>
    <property type="molecule type" value="Genomic_DNA"/>
</dbReference>
<dbReference type="Proteomes" id="UP001054252">
    <property type="component" value="Unassembled WGS sequence"/>
</dbReference>
<dbReference type="AlphaFoldDB" id="A0AAV5J7W4"/>
<organism evidence="1 2">
    <name type="scientific">Rubroshorea leprosula</name>
    <dbReference type="NCBI Taxonomy" id="152421"/>
    <lineage>
        <taxon>Eukaryota</taxon>
        <taxon>Viridiplantae</taxon>
        <taxon>Streptophyta</taxon>
        <taxon>Embryophyta</taxon>
        <taxon>Tracheophyta</taxon>
        <taxon>Spermatophyta</taxon>
        <taxon>Magnoliopsida</taxon>
        <taxon>eudicotyledons</taxon>
        <taxon>Gunneridae</taxon>
        <taxon>Pentapetalae</taxon>
        <taxon>rosids</taxon>
        <taxon>malvids</taxon>
        <taxon>Malvales</taxon>
        <taxon>Dipterocarpaceae</taxon>
        <taxon>Rubroshorea</taxon>
    </lineage>
</organism>
<accession>A0AAV5J7W4</accession>
<dbReference type="PANTHER" id="PTHR34222">
    <property type="entry name" value="GAG_PRE-INTEGRS DOMAIN-CONTAINING PROTEIN"/>
    <property type="match status" value="1"/>
</dbReference>
<proteinExistence type="predicted"/>